<dbReference type="KEGG" id="tvl:FAZ95_03005"/>
<dbReference type="InterPro" id="IPR020846">
    <property type="entry name" value="MFS_dom"/>
</dbReference>
<name>A0A4P8IKA5_9BURK</name>
<dbReference type="PROSITE" id="PS00216">
    <property type="entry name" value="SUGAR_TRANSPORT_1"/>
    <property type="match status" value="1"/>
</dbReference>
<comment type="subcellular location">
    <subcellularLocation>
        <location evidence="2">Membrane</location>
        <topology evidence="2">Multi-pass membrane protein</topology>
    </subcellularLocation>
</comment>
<evidence type="ECO:0000256" key="7">
    <source>
        <dbReference type="ARBA" id="ARBA00023136"/>
    </source>
</evidence>
<dbReference type="EMBL" id="CP040077">
    <property type="protein sequence ID" value="QCP48251.1"/>
    <property type="molecule type" value="Genomic_DNA"/>
</dbReference>
<evidence type="ECO:0000256" key="3">
    <source>
        <dbReference type="ARBA" id="ARBA00007520"/>
    </source>
</evidence>
<dbReference type="Gene3D" id="1.20.1250.20">
    <property type="entry name" value="MFS general substrate transporter like domains"/>
    <property type="match status" value="1"/>
</dbReference>
<evidence type="ECO:0000256" key="2">
    <source>
        <dbReference type="ARBA" id="ARBA00004141"/>
    </source>
</evidence>
<feature type="transmembrane region" description="Helical" evidence="8">
    <location>
        <begin position="7"/>
        <end position="30"/>
    </location>
</feature>
<dbReference type="GO" id="GO:0016020">
    <property type="term" value="C:membrane"/>
    <property type="evidence" value="ECO:0007669"/>
    <property type="project" value="UniProtKB-SubCell"/>
</dbReference>
<dbReference type="Proteomes" id="UP000298656">
    <property type="component" value="Chromosome 1"/>
</dbReference>
<dbReference type="PANTHER" id="PTHR23504">
    <property type="entry name" value="MAJOR FACILITATOR SUPERFAMILY DOMAIN-CONTAINING PROTEIN 10"/>
    <property type="match status" value="1"/>
</dbReference>
<sequence>MSRPLVVIFATVALDAAGIALIFPILPSLLRSMSGTDEVSSLFGALLALYALMQFVFAPVLGVLSDRYGRRPVLLMSLAGAAVDYLIMAFTPHLWMLFAGRACCDRGITRPGGVPREASPEKKKAAEPFGSAAFCIWWRIRDSRLVNWEPCPVWLCGCYTTSA</sequence>
<keyword evidence="11" id="KW-1185">Reference proteome</keyword>
<protein>
    <submittedName>
        <fullName evidence="10">TCR/Tet family MFS transporter</fullName>
    </submittedName>
</protein>
<dbReference type="SUPFAM" id="SSF103473">
    <property type="entry name" value="MFS general substrate transporter"/>
    <property type="match status" value="1"/>
</dbReference>
<evidence type="ECO:0000259" key="9">
    <source>
        <dbReference type="PROSITE" id="PS50850"/>
    </source>
</evidence>
<dbReference type="InterPro" id="IPR005829">
    <property type="entry name" value="Sugar_transporter_CS"/>
</dbReference>
<dbReference type="PRINTS" id="PR01035">
    <property type="entry name" value="TCRTETA"/>
</dbReference>
<evidence type="ECO:0000256" key="8">
    <source>
        <dbReference type="SAM" id="Phobius"/>
    </source>
</evidence>
<dbReference type="PANTHER" id="PTHR23504:SF15">
    <property type="entry name" value="MAJOR FACILITATOR SUPERFAMILY (MFS) PROFILE DOMAIN-CONTAINING PROTEIN"/>
    <property type="match status" value="1"/>
</dbReference>
<feature type="domain" description="Major facilitator superfamily (MFS) profile" evidence="9">
    <location>
        <begin position="4"/>
        <end position="163"/>
    </location>
</feature>
<comment type="similarity">
    <text evidence="3">Belongs to the major facilitator superfamily. TCR/Tet family.</text>
</comment>
<dbReference type="Pfam" id="PF07690">
    <property type="entry name" value="MFS_1"/>
    <property type="match status" value="1"/>
</dbReference>
<dbReference type="OrthoDB" id="9814026at2"/>
<gene>
    <name evidence="10" type="ORF">FAZ95_03005</name>
</gene>
<proteinExistence type="inferred from homology"/>
<keyword evidence="6 8" id="KW-1133">Transmembrane helix</keyword>
<reference evidence="10 11" key="1">
    <citation type="submission" date="2019-05" db="EMBL/GenBank/DDBJ databases">
        <title>Burkholderia sp. DHOD12, isolated from subtropical forest soil.</title>
        <authorList>
            <person name="Gao Z.-H."/>
            <person name="Qiu L.-H."/>
        </authorList>
    </citation>
    <scope>NUCLEOTIDE SEQUENCE [LARGE SCALE GENOMIC DNA]</scope>
    <source>
        <strain evidence="10 11">DHOD12</strain>
    </source>
</reference>
<keyword evidence="4" id="KW-0813">Transport</keyword>
<feature type="transmembrane region" description="Helical" evidence="8">
    <location>
        <begin position="73"/>
        <end position="98"/>
    </location>
</feature>
<comment type="function">
    <text evidence="1">Resistance to tetracycline by an active tetracycline efflux. This is an energy-dependent process that decreases the accumulation of the antibiotic in whole cells. This protein functions as a metal-tetracycline/H(+) antiporter.</text>
</comment>
<keyword evidence="7 8" id="KW-0472">Membrane</keyword>
<evidence type="ECO:0000256" key="4">
    <source>
        <dbReference type="ARBA" id="ARBA00022448"/>
    </source>
</evidence>
<dbReference type="InterPro" id="IPR001958">
    <property type="entry name" value="Tet-R_TetA/multi-R_MdtG-like"/>
</dbReference>
<keyword evidence="5 8" id="KW-0812">Transmembrane</keyword>
<evidence type="ECO:0000313" key="10">
    <source>
        <dbReference type="EMBL" id="QCP48251.1"/>
    </source>
</evidence>
<evidence type="ECO:0000256" key="5">
    <source>
        <dbReference type="ARBA" id="ARBA00022692"/>
    </source>
</evidence>
<dbReference type="InterPro" id="IPR036259">
    <property type="entry name" value="MFS_trans_sf"/>
</dbReference>
<organism evidence="10 11">
    <name type="scientific">Trinickia violacea</name>
    <dbReference type="NCBI Taxonomy" id="2571746"/>
    <lineage>
        <taxon>Bacteria</taxon>
        <taxon>Pseudomonadati</taxon>
        <taxon>Pseudomonadota</taxon>
        <taxon>Betaproteobacteria</taxon>
        <taxon>Burkholderiales</taxon>
        <taxon>Burkholderiaceae</taxon>
        <taxon>Trinickia</taxon>
    </lineage>
</organism>
<dbReference type="AlphaFoldDB" id="A0A4P8IKA5"/>
<evidence type="ECO:0000256" key="6">
    <source>
        <dbReference type="ARBA" id="ARBA00022989"/>
    </source>
</evidence>
<accession>A0A4P8IKA5</accession>
<dbReference type="PROSITE" id="PS50850">
    <property type="entry name" value="MFS"/>
    <property type="match status" value="1"/>
</dbReference>
<feature type="transmembrane region" description="Helical" evidence="8">
    <location>
        <begin position="42"/>
        <end position="61"/>
    </location>
</feature>
<dbReference type="GO" id="GO:0022857">
    <property type="term" value="F:transmembrane transporter activity"/>
    <property type="evidence" value="ECO:0007669"/>
    <property type="project" value="InterPro"/>
</dbReference>
<evidence type="ECO:0000256" key="1">
    <source>
        <dbReference type="ARBA" id="ARBA00003279"/>
    </source>
</evidence>
<evidence type="ECO:0000313" key="11">
    <source>
        <dbReference type="Proteomes" id="UP000298656"/>
    </source>
</evidence>
<dbReference type="InterPro" id="IPR011701">
    <property type="entry name" value="MFS"/>
</dbReference>